<dbReference type="EMBL" id="JAUJEB010000001">
    <property type="protein sequence ID" value="MDN5211295.1"/>
    <property type="molecule type" value="Genomic_DNA"/>
</dbReference>
<comment type="catalytic activity">
    <reaction evidence="1">
        <text>a 1,2-diacyl-sn-glycero-3-phosphocholine + H2O = a 1,2-diacyl-sn-glycero-3-phosphate + choline + H(+)</text>
        <dbReference type="Rhea" id="RHEA:14445"/>
        <dbReference type="ChEBI" id="CHEBI:15354"/>
        <dbReference type="ChEBI" id="CHEBI:15377"/>
        <dbReference type="ChEBI" id="CHEBI:15378"/>
        <dbReference type="ChEBI" id="CHEBI:57643"/>
        <dbReference type="ChEBI" id="CHEBI:58608"/>
        <dbReference type="EC" id="3.1.4.4"/>
    </reaction>
</comment>
<dbReference type="PANTHER" id="PTHR43856:SF1">
    <property type="entry name" value="MITOCHONDRIAL CARDIOLIPIN HYDROLASE"/>
    <property type="match status" value="1"/>
</dbReference>
<dbReference type="Gene3D" id="3.30.870.10">
    <property type="entry name" value="Endonuclease Chain A"/>
    <property type="match status" value="1"/>
</dbReference>
<evidence type="ECO:0000256" key="5">
    <source>
        <dbReference type="ARBA" id="ARBA00022963"/>
    </source>
</evidence>
<organism evidence="8 9">
    <name type="scientific">Agaribacillus aureus</name>
    <dbReference type="NCBI Taxonomy" id="3051825"/>
    <lineage>
        <taxon>Bacteria</taxon>
        <taxon>Pseudomonadati</taxon>
        <taxon>Bacteroidota</taxon>
        <taxon>Cytophagia</taxon>
        <taxon>Cytophagales</taxon>
        <taxon>Splendidivirgaceae</taxon>
        <taxon>Agaribacillus</taxon>
    </lineage>
</organism>
<feature type="domain" description="PLD phosphodiesterase" evidence="7">
    <location>
        <begin position="169"/>
        <end position="196"/>
    </location>
</feature>
<keyword evidence="5" id="KW-0442">Lipid degradation</keyword>
<dbReference type="PROSITE" id="PS50035">
    <property type="entry name" value="PLD"/>
    <property type="match status" value="1"/>
</dbReference>
<dbReference type="EC" id="3.1.4.4" evidence="3"/>
<evidence type="ECO:0000256" key="2">
    <source>
        <dbReference type="ARBA" id="ARBA00008664"/>
    </source>
</evidence>
<dbReference type="InterPro" id="IPR025202">
    <property type="entry name" value="PLD-like_dom"/>
</dbReference>
<dbReference type="Pfam" id="PF13091">
    <property type="entry name" value="PLDc_2"/>
    <property type="match status" value="1"/>
</dbReference>
<evidence type="ECO:0000313" key="9">
    <source>
        <dbReference type="Proteomes" id="UP001172083"/>
    </source>
</evidence>
<dbReference type="Proteomes" id="UP001172083">
    <property type="component" value="Unassembled WGS sequence"/>
</dbReference>
<evidence type="ECO:0000313" key="8">
    <source>
        <dbReference type="EMBL" id="MDN5211295.1"/>
    </source>
</evidence>
<keyword evidence="9" id="KW-1185">Reference proteome</keyword>
<accession>A0ABT8L3A5</accession>
<reference evidence="8" key="1">
    <citation type="submission" date="2023-06" db="EMBL/GenBank/DDBJ databases">
        <title>Genomic of Agaribacillus aureum.</title>
        <authorList>
            <person name="Wang G."/>
        </authorList>
    </citation>
    <scope>NUCLEOTIDE SEQUENCE</scope>
    <source>
        <strain evidence="8">BMA12</strain>
    </source>
</reference>
<comment type="caution">
    <text evidence="8">The sequence shown here is derived from an EMBL/GenBank/DDBJ whole genome shotgun (WGS) entry which is preliminary data.</text>
</comment>
<comment type="similarity">
    <text evidence="2">Belongs to the phospholipase D family.</text>
</comment>
<proteinExistence type="inferred from homology"/>
<dbReference type="InterPro" id="IPR001736">
    <property type="entry name" value="PLipase_D/transphosphatidylase"/>
</dbReference>
<dbReference type="SUPFAM" id="SSF56024">
    <property type="entry name" value="Phospholipase D/nuclease"/>
    <property type="match status" value="1"/>
</dbReference>
<keyword evidence="6" id="KW-0443">Lipid metabolism</keyword>
<evidence type="ECO:0000256" key="6">
    <source>
        <dbReference type="ARBA" id="ARBA00023098"/>
    </source>
</evidence>
<evidence type="ECO:0000259" key="7">
    <source>
        <dbReference type="PROSITE" id="PS50035"/>
    </source>
</evidence>
<evidence type="ECO:0000256" key="1">
    <source>
        <dbReference type="ARBA" id="ARBA00000798"/>
    </source>
</evidence>
<name>A0ABT8L3A5_9BACT</name>
<gene>
    <name evidence="8" type="ORF">QQ020_04510</name>
</gene>
<evidence type="ECO:0000256" key="4">
    <source>
        <dbReference type="ARBA" id="ARBA00022801"/>
    </source>
</evidence>
<dbReference type="InterPro" id="IPR051406">
    <property type="entry name" value="PLD_domain"/>
</dbReference>
<evidence type="ECO:0000256" key="3">
    <source>
        <dbReference type="ARBA" id="ARBA00012027"/>
    </source>
</evidence>
<sequence length="235" mass="26856">MSEPMEEIAQSFRDTIEDGNFSRLEKRALKQKLEDYRQDKRALDLLRHKIFELARHHAHEHGISKIIDWLETANKILLPRKSVNGSSQVYFSPGNACLEAILTALNQAIKTINLCVFTISDDRITRAIIDSHRRGIAVKIITDNDKIYDLGSDIKAMLKAGIHIKTDDTSHHMHHKFAVIDGISVLTGSYNWTRSAAENNHENLMVTKDVAVVKNYQKEFNKLWTDPVGFPDMTY</sequence>
<dbReference type="CDD" id="cd09171">
    <property type="entry name" value="PLDc_vPLD6_like"/>
    <property type="match status" value="1"/>
</dbReference>
<dbReference type="RefSeq" id="WP_346756630.1">
    <property type="nucleotide sequence ID" value="NZ_JAUJEB010000001.1"/>
</dbReference>
<protein>
    <recommendedName>
        <fullName evidence="3">phospholipase D</fullName>
        <ecNumber evidence="3">3.1.4.4</ecNumber>
    </recommendedName>
</protein>
<keyword evidence="4" id="KW-0378">Hydrolase</keyword>
<dbReference type="PANTHER" id="PTHR43856">
    <property type="entry name" value="CARDIOLIPIN HYDROLASE"/>
    <property type="match status" value="1"/>
</dbReference>